<evidence type="ECO:0000256" key="1">
    <source>
        <dbReference type="ARBA" id="ARBA00022801"/>
    </source>
</evidence>
<dbReference type="Proteomes" id="UP000274762">
    <property type="component" value="Unassembled WGS sequence"/>
</dbReference>
<dbReference type="GO" id="GO:0016787">
    <property type="term" value="F:hydrolase activity"/>
    <property type="evidence" value="ECO:0007669"/>
    <property type="project" value="UniProtKB-KW"/>
</dbReference>
<evidence type="ECO:0000259" key="2">
    <source>
        <dbReference type="Pfam" id="PF07859"/>
    </source>
</evidence>
<dbReference type="InterPro" id="IPR050300">
    <property type="entry name" value="GDXG_lipolytic_enzyme"/>
</dbReference>
<evidence type="ECO:0000313" key="4">
    <source>
        <dbReference type="Proteomes" id="UP000274762"/>
    </source>
</evidence>
<feature type="domain" description="Alpha/beta hydrolase fold-3" evidence="2">
    <location>
        <begin position="88"/>
        <end position="288"/>
    </location>
</feature>
<sequence length="311" mass="34806">MVGSLRKGLSMVSWQARAQIAWMRLQRKNRFYADPQVMRERLGRHQDPRRAQPPRSVAAALTVDRTVVDGHDCFTLSPTHGPRTTLHIFHLHGGGFVEQPDTQHWSFARRMVELLGCRYTLPMYPLCPAADHRTIVPMVGDAYAHTMAGTDPGHRVVIGDSAGGALALDLAIDLRERRLPQPAAIALFSPWLNLPTDAPESLRIAPSDPELGIDGLRQAARWYAADTDFHDVAVRPVDADLSGLAPLIVFIGTRDILLPDARLLQARARQHRTPLDLHIYDGMFHNWIQHELPESHTATDTLVDFITSRVF</sequence>
<organism evidence="3 4">
    <name type="scientific">Williamsia marianensis</name>
    <dbReference type="NCBI Taxonomy" id="85044"/>
    <lineage>
        <taxon>Bacteria</taxon>
        <taxon>Bacillati</taxon>
        <taxon>Actinomycetota</taxon>
        <taxon>Actinomycetes</taxon>
        <taxon>Mycobacteriales</taxon>
        <taxon>Nocardiaceae</taxon>
        <taxon>Williamsia</taxon>
    </lineage>
</organism>
<protein>
    <submittedName>
        <fullName evidence="3">Acetyl esterase/lipase</fullName>
    </submittedName>
</protein>
<dbReference type="EMBL" id="RBKV01000002">
    <property type="protein sequence ID" value="RKR79791.1"/>
    <property type="molecule type" value="Genomic_DNA"/>
</dbReference>
<proteinExistence type="predicted"/>
<dbReference type="InterPro" id="IPR013094">
    <property type="entry name" value="AB_hydrolase_3"/>
</dbReference>
<gene>
    <name evidence="3" type="ORF">DFJ75_4929</name>
</gene>
<dbReference type="PANTHER" id="PTHR48081:SF8">
    <property type="entry name" value="ALPHA_BETA HYDROLASE FOLD-3 DOMAIN-CONTAINING PROTEIN-RELATED"/>
    <property type="match status" value="1"/>
</dbReference>
<reference evidence="3 4" key="1">
    <citation type="submission" date="2018-10" db="EMBL/GenBank/DDBJ databases">
        <title>Sequencing the genomes of 1000 actinobacteria strains.</title>
        <authorList>
            <person name="Klenk H.-P."/>
        </authorList>
    </citation>
    <scope>NUCLEOTIDE SEQUENCE [LARGE SCALE GENOMIC DNA]</scope>
    <source>
        <strain evidence="3 4">DSM 44343</strain>
    </source>
</reference>
<dbReference type="AlphaFoldDB" id="A0A495IU24"/>
<dbReference type="Pfam" id="PF07859">
    <property type="entry name" value="Abhydrolase_3"/>
    <property type="match status" value="1"/>
</dbReference>
<dbReference type="InterPro" id="IPR029058">
    <property type="entry name" value="AB_hydrolase_fold"/>
</dbReference>
<dbReference type="PANTHER" id="PTHR48081">
    <property type="entry name" value="AB HYDROLASE SUPERFAMILY PROTEIN C4A8.06C"/>
    <property type="match status" value="1"/>
</dbReference>
<evidence type="ECO:0000313" key="3">
    <source>
        <dbReference type="EMBL" id="RKR79791.1"/>
    </source>
</evidence>
<name>A0A495IU24_WILMA</name>
<comment type="caution">
    <text evidence="3">The sequence shown here is derived from an EMBL/GenBank/DDBJ whole genome shotgun (WGS) entry which is preliminary data.</text>
</comment>
<accession>A0A495IU24</accession>
<dbReference type="Gene3D" id="3.40.50.1820">
    <property type="entry name" value="alpha/beta hydrolase"/>
    <property type="match status" value="1"/>
</dbReference>
<dbReference type="SUPFAM" id="SSF53474">
    <property type="entry name" value="alpha/beta-Hydrolases"/>
    <property type="match status" value="1"/>
</dbReference>
<keyword evidence="1" id="KW-0378">Hydrolase</keyword>